<organism evidence="6 7">
    <name type="scientific">Streptomyces lunalinharesii</name>
    <dbReference type="NCBI Taxonomy" id="333384"/>
    <lineage>
        <taxon>Bacteria</taxon>
        <taxon>Bacillati</taxon>
        <taxon>Actinomycetota</taxon>
        <taxon>Actinomycetes</taxon>
        <taxon>Kitasatosporales</taxon>
        <taxon>Streptomycetaceae</taxon>
        <taxon>Streptomyces</taxon>
    </lineage>
</organism>
<dbReference type="InterPro" id="IPR002347">
    <property type="entry name" value="SDR_fam"/>
</dbReference>
<dbReference type="SMART" id="SM00822">
    <property type="entry name" value="PKS_KR"/>
    <property type="match status" value="1"/>
</dbReference>
<evidence type="ECO:0000256" key="1">
    <source>
        <dbReference type="ARBA" id="ARBA00006484"/>
    </source>
</evidence>
<sequence length="285" mass="28336">MSLPAPSSDGAAHAAPQPGPPPGTGTASQPGPRPVPPSGRFQDRVALVIGGASGIGAACAARLAGEGAVVVVADLDEDGAERVAARIAAAGGTALARRVDVTDPDGVARVVTDAATVRNGLRIAVNSAGINGPLSPLAELSPADFDAVLKVNLHGVFHALHHQLPAMAPTGGVIVNVASIAAHAGFRNHAAYAAAKQGVLALTRTAAREHADQGIRVLSVSPGLVETPMVTALPPRATDGLLSAVPLGRAARPAEVAALVAYLVSDDASYLTGSDHVVDGGYLAK</sequence>
<dbReference type="PRINTS" id="PR00081">
    <property type="entry name" value="GDHRDH"/>
</dbReference>
<reference evidence="6 7" key="1">
    <citation type="journal article" date="2019" name="Int. J. Syst. Evol. Microbiol.">
        <title>The Global Catalogue of Microorganisms (GCM) 10K type strain sequencing project: providing services to taxonomists for standard genome sequencing and annotation.</title>
        <authorList>
            <consortium name="The Broad Institute Genomics Platform"/>
            <consortium name="The Broad Institute Genome Sequencing Center for Infectious Disease"/>
            <person name="Wu L."/>
            <person name="Ma J."/>
        </authorList>
    </citation>
    <scope>NUCLEOTIDE SEQUENCE [LARGE SCALE GENOMIC DNA]</scope>
    <source>
        <strain evidence="6 7">JCM 16374</strain>
    </source>
</reference>
<keyword evidence="3" id="KW-0520">NAD</keyword>
<feature type="domain" description="Ketoreductase" evidence="5">
    <location>
        <begin position="44"/>
        <end position="228"/>
    </location>
</feature>
<keyword evidence="2" id="KW-0560">Oxidoreductase</keyword>
<name>A0ABN3STX9_9ACTN</name>
<evidence type="ECO:0000313" key="6">
    <source>
        <dbReference type="EMBL" id="GAA2682949.1"/>
    </source>
</evidence>
<comment type="similarity">
    <text evidence="1">Belongs to the short-chain dehydrogenases/reductases (SDR) family.</text>
</comment>
<dbReference type="Gene3D" id="3.40.50.720">
    <property type="entry name" value="NAD(P)-binding Rossmann-like Domain"/>
    <property type="match status" value="1"/>
</dbReference>
<dbReference type="PANTHER" id="PTHR24321">
    <property type="entry name" value="DEHYDROGENASES, SHORT CHAIN"/>
    <property type="match status" value="1"/>
</dbReference>
<evidence type="ECO:0000256" key="2">
    <source>
        <dbReference type="ARBA" id="ARBA00023002"/>
    </source>
</evidence>
<comment type="caution">
    <text evidence="6">The sequence shown here is derived from an EMBL/GenBank/DDBJ whole genome shotgun (WGS) entry which is preliminary data.</text>
</comment>
<dbReference type="SUPFAM" id="SSF51735">
    <property type="entry name" value="NAD(P)-binding Rossmann-fold domains"/>
    <property type="match status" value="1"/>
</dbReference>
<gene>
    <name evidence="6" type="ORF">GCM10009864_64760</name>
</gene>
<dbReference type="PROSITE" id="PS00061">
    <property type="entry name" value="ADH_SHORT"/>
    <property type="match status" value="1"/>
</dbReference>
<dbReference type="Proteomes" id="UP001500994">
    <property type="component" value="Unassembled WGS sequence"/>
</dbReference>
<dbReference type="Pfam" id="PF13561">
    <property type="entry name" value="adh_short_C2"/>
    <property type="match status" value="1"/>
</dbReference>
<dbReference type="PRINTS" id="PR00080">
    <property type="entry name" value="SDRFAMILY"/>
</dbReference>
<accession>A0ABN3STX9</accession>
<dbReference type="RefSeq" id="WP_344582554.1">
    <property type="nucleotide sequence ID" value="NZ_BAAARK010000030.1"/>
</dbReference>
<evidence type="ECO:0000256" key="3">
    <source>
        <dbReference type="ARBA" id="ARBA00023027"/>
    </source>
</evidence>
<dbReference type="InterPro" id="IPR020904">
    <property type="entry name" value="Sc_DH/Rdtase_CS"/>
</dbReference>
<dbReference type="InterPro" id="IPR057326">
    <property type="entry name" value="KR_dom"/>
</dbReference>
<evidence type="ECO:0000256" key="4">
    <source>
        <dbReference type="SAM" id="MobiDB-lite"/>
    </source>
</evidence>
<proteinExistence type="inferred from homology"/>
<protein>
    <submittedName>
        <fullName evidence="6">Glucose 1-dehydrogenase</fullName>
    </submittedName>
</protein>
<evidence type="ECO:0000313" key="7">
    <source>
        <dbReference type="Proteomes" id="UP001500994"/>
    </source>
</evidence>
<feature type="region of interest" description="Disordered" evidence="4">
    <location>
        <begin position="1"/>
        <end position="40"/>
    </location>
</feature>
<dbReference type="EMBL" id="BAAARK010000030">
    <property type="protein sequence ID" value="GAA2682949.1"/>
    <property type="molecule type" value="Genomic_DNA"/>
</dbReference>
<dbReference type="InterPro" id="IPR036291">
    <property type="entry name" value="NAD(P)-bd_dom_sf"/>
</dbReference>
<dbReference type="PANTHER" id="PTHR24321:SF8">
    <property type="entry name" value="ESTRADIOL 17-BETA-DEHYDROGENASE 8-RELATED"/>
    <property type="match status" value="1"/>
</dbReference>
<keyword evidence="7" id="KW-1185">Reference proteome</keyword>
<evidence type="ECO:0000259" key="5">
    <source>
        <dbReference type="SMART" id="SM00822"/>
    </source>
</evidence>